<evidence type="ECO:0000256" key="1">
    <source>
        <dbReference type="SAM" id="Phobius"/>
    </source>
</evidence>
<evidence type="ECO:0000313" key="3">
    <source>
        <dbReference type="Proteomes" id="UP000092445"/>
    </source>
</evidence>
<keyword evidence="1" id="KW-0472">Membrane</keyword>
<accession>A0A1A9Z773</accession>
<sequence>MIFERKRETLYFAVTSFFILFICNILLSEDYTSRLQQQSQRSENFATSLRGARFPPSYVLIQYRSMSWKGREFVIERTIRDFEVLVSAKNLLFEKLLIPINNTQGQGPVSFGHLAIEISTKQVDLMHSPPPFY</sequence>
<dbReference type="VEuPathDB" id="VectorBase:GPAI006005"/>
<dbReference type="AlphaFoldDB" id="A0A1A9Z773"/>
<evidence type="ECO:0000313" key="2">
    <source>
        <dbReference type="EnsemblMetazoa" id="GPAI006005-PA"/>
    </source>
</evidence>
<proteinExistence type="predicted"/>
<organism evidence="2 3">
    <name type="scientific">Glossina pallidipes</name>
    <name type="common">Tsetse fly</name>
    <dbReference type="NCBI Taxonomy" id="7398"/>
    <lineage>
        <taxon>Eukaryota</taxon>
        <taxon>Metazoa</taxon>
        <taxon>Ecdysozoa</taxon>
        <taxon>Arthropoda</taxon>
        <taxon>Hexapoda</taxon>
        <taxon>Insecta</taxon>
        <taxon>Pterygota</taxon>
        <taxon>Neoptera</taxon>
        <taxon>Endopterygota</taxon>
        <taxon>Diptera</taxon>
        <taxon>Brachycera</taxon>
        <taxon>Muscomorpha</taxon>
        <taxon>Hippoboscoidea</taxon>
        <taxon>Glossinidae</taxon>
        <taxon>Glossina</taxon>
    </lineage>
</organism>
<protein>
    <submittedName>
        <fullName evidence="2">Uncharacterized protein</fullName>
    </submittedName>
</protein>
<name>A0A1A9Z773_GLOPL</name>
<keyword evidence="3" id="KW-1185">Reference proteome</keyword>
<keyword evidence="1" id="KW-1133">Transmembrane helix</keyword>
<keyword evidence="1" id="KW-0812">Transmembrane</keyword>
<feature type="transmembrane region" description="Helical" evidence="1">
    <location>
        <begin position="9"/>
        <end position="27"/>
    </location>
</feature>
<reference evidence="2" key="2">
    <citation type="submission" date="2020-05" db="UniProtKB">
        <authorList>
            <consortium name="EnsemblMetazoa"/>
        </authorList>
    </citation>
    <scope>IDENTIFICATION</scope>
    <source>
        <strain evidence="2">IAEA</strain>
    </source>
</reference>
<dbReference type="EnsemblMetazoa" id="GPAI006005-RA">
    <property type="protein sequence ID" value="GPAI006005-PA"/>
    <property type="gene ID" value="GPAI006005"/>
</dbReference>
<dbReference type="Proteomes" id="UP000092445">
    <property type="component" value="Unassembled WGS sequence"/>
</dbReference>
<reference evidence="3" key="1">
    <citation type="submission" date="2014-03" db="EMBL/GenBank/DDBJ databases">
        <authorList>
            <person name="Aksoy S."/>
            <person name="Warren W."/>
            <person name="Wilson R.K."/>
        </authorList>
    </citation>
    <scope>NUCLEOTIDE SEQUENCE [LARGE SCALE GENOMIC DNA]</scope>
    <source>
        <strain evidence="3">IAEA</strain>
    </source>
</reference>